<dbReference type="OrthoDB" id="3226781at2"/>
<dbReference type="STRING" id="446471.Xcel_2512"/>
<proteinExistence type="predicted"/>
<evidence type="ECO:0000256" key="1">
    <source>
        <dbReference type="SAM" id="SignalP"/>
    </source>
</evidence>
<dbReference type="InterPro" id="IPR019606">
    <property type="entry name" value="GerMN"/>
</dbReference>
<feature type="signal peptide" evidence="1">
    <location>
        <begin position="1"/>
        <end position="25"/>
    </location>
</feature>
<dbReference type="eggNOG" id="COG5401">
    <property type="taxonomic scope" value="Bacteria"/>
</dbReference>
<dbReference type="PROSITE" id="PS51257">
    <property type="entry name" value="PROKAR_LIPOPROTEIN"/>
    <property type="match status" value="1"/>
</dbReference>
<dbReference type="Pfam" id="PF10646">
    <property type="entry name" value="Germane"/>
    <property type="match status" value="1"/>
</dbReference>
<dbReference type="RefSeq" id="WP_012879269.1">
    <property type="nucleotide sequence ID" value="NC_013530.1"/>
</dbReference>
<name>D1BWI2_XYLCX</name>
<dbReference type="Proteomes" id="UP000002255">
    <property type="component" value="Chromosome"/>
</dbReference>
<evidence type="ECO:0000313" key="5">
    <source>
        <dbReference type="EMBL" id="ACZ31527.1"/>
    </source>
</evidence>
<evidence type="ECO:0000259" key="4">
    <source>
        <dbReference type="Pfam" id="PF25976"/>
    </source>
</evidence>
<dbReference type="Pfam" id="PF10647">
    <property type="entry name" value="Gmad1"/>
    <property type="match status" value="1"/>
</dbReference>
<evidence type="ECO:0000313" key="6">
    <source>
        <dbReference type="Proteomes" id="UP000002255"/>
    </source>
</evidence>
<dbReference type="Pfam" id="PF25976">
    <property type="entry name" value="LpqB_N"/>
    <property type="match status" value="1"/>
</dbReference>
<sequence>MSLRSRSRGAVAAALAAVLTGGALAGCAAMPVAGDVQRGGEEVVRGFDPGQIAFGPTVDAEPDAIVRGFLLAAQAGPSSPTAFSVAREFLTDRAAESWMPYSRVVVIDGVPQPALSPDSDPTSDRVVVQANGNVVASVDERGVFTDEPAGSTQETTFDLVRQDGQWRIARLDDGLMVPSPVFTTTFRVTTLYFPTPDHAAWVPDVRWFPQQTWRTNAVEELVAGPPAHLAGAASPVLPVGTGLAMSAVTQGTDGSFQVSLTDQISEASGPARGLFAAQLRATLADARGEADITLSDSTGPIVPPDVDVPERPRTPGMAVALRDGTLWNVTGRTLTQSELAVHLEGLDPTALAVNRSGDVVVVRDGETRLVRVTGEEPTELIEGLRLVAPSIDPNGAVWTGDTGGPLVVVTPAGDAVSLDVPWLEDRTVASVRVSPEGARVAVVSSGADGTSVHVAGILRDARGVPTALTVPVTVGASVQGVEQAVWQEESVLALLGQEIGGTVVFLAGVGGLAQSVGGLPRRIGGITDPVWLSAAVGSGDILAVDAEGVLHLRQSTAMWPVVGSGIELAAFAG</sequence>
<feature type="domain" description="GerMN" evidence="2">
    <location>
        <begin position="190"/>
        <end position="289"/>
    </location>
</feature>
<evidence type="ECO:0000259" key="2">
    <source>
        <dbReference type="Pfam" id="PF10646"/>
    </source>
</evidence>
<feature type="chain" id="PRO_5038834876" evidence="1">
    <location>
        <begin position="26"/>
        <end position="573"/>
    </location>
</feature>
<dbReference type="InterPro" id="IPR059026">
    <property type="entry name" value="LpqB_N"/>
</dbReference>
<dbReference type="SUPFAM" id="SSF82171">
    <property type="entry name" value="DPP6 N-terminal domain-like"/>
    <property type="match status" value="1"/>
</dbReference>
<reference evidence="5 6" key="2">
    <citation type="journal article" date="2010" name="Stand. Genomic Sci.">
        <title>Complete genome sequence of Xylanimonas cellulosilytica type strain (XIL07).</title>
        <authorList>
            <person name="Foster B."/>
            <person name="Pukall R."/>
            <person name="Abt B."/>
            <person name="Nolan M."/>
            <person name="Glavina Del Rio T."/>
            <person name="Chen F."/>
            <person name="Lucas S."/>
            <person name="Tice H."/>
            <person name="Pitluck S."/>
            <person name="Cheng J.-F."/>
            <person name="Chertkov O."/>
            <person name="Brettin T."/>
            <person name="Han C."/>
            <person name="Detter J.C."/>
            <person name="Bruce D."/>
            <person name="Goodwin L."/>
            <person name="Ivanova N."/>
            <person name="Mavromatis K."/>
            <person name="Pati A."/>
            <person name="Mikhailova N."/>
            <person name="Chen A."/>
            <person name="Palaniappan K."/>
            <person name="Land M."/>
            <person name="Hauser L."/>
            <person name="Chang Y.-J."/>
            <person name="Jeffries C.D."/>
            <person name="Chain P."/>
            <person name="Rohde M."/>
            <person name="Goeker M."/>
            <person name="Bristow J."/>
            <person name="Eisen J.A."/>
            <person name="Markowitz V."/>
            <person name="Hugenholtz P."/>
            <person name="Kyrpides N.C."/>
            <person name="Klenk H.-P."/>
            <person name="Lapidus A."/>
        </authorList>
    </citation>
    <scope>NUCLEOTIDE SEQUENCE [LARGE SCALE GENOMIC DNA]</scope>
    <source>
        <strain evidence="6">DSM 15894 / CECT 5975 / LMG 20990 / XIL07</strain>
    </source>
</reference>
<organism evidence="5 6">
    <name type="scientific">Xylanimonas cellulosilytica (strain DSM 15894 / JCM 12276 / CECT 5975 / KCTC 9989 / LMG 20990 / NBRC 107835 / XIL07)</name>
    <dbReference type="NCBI Taxonomy" id="446471"/>
    <lineage>
        <taxon>Bacteria</taxon>
        <taxon>Bacillati</taxon>
        <taxon>Actinomycetota</taxon>
        <taxon>Actinomycetes</taxon>
        <taxon>Micrococcales</taxon>
        <taxon>Promicromonosporaceae</taxon>
        <taxon>Xylanimonas</taxon>
    </lineage>
</organism>
<dbReference type="EMBL" id="CP001821">
    <property type="protein sequence ID" value="ACZ31527.1"/>
    <property type="molecule type" value="Genomic_DNA"/>
</dbReference>
<dbReference type="AlphaFoldDB" id="D1BWI2"/>
<dbReference type="HOGENOM" id="CLU_032207_0_0_11"/>
<accession>D1BWI2</accession>
<keyword evidence="6" id="KW-1185">Reference proteome</keyword>
<gene>
    <name evidence="5" type="ordered locus">Xcel_2512</name>
</gene>
<reference evidence="6" key="1">
    <citation type="submission" date="2009-11" db="EMBL/GenBank/DDBJ databases">
        <title>The complete chromosome of Xylanimonas cellulosilytica DSM 15894.</title>
        <authorList>
            <consortium name="US DOE Joint Genome Institute (JGI-PGF)"/>
            <person name="Lucas S."/>
            <person name="Copeland A."/>
            <person name="Lapidus A."/>
            <person name="Glavina del Rio T."/>
            <person name="Dalin E."/>
            <person name="Tice H."/>
            <person name="Bruce D."/>
            <person name="Goodwin L."/>
            <person name="Pitluck S."/>
            <person name="Kyrpides N."/>
            <person name="Mavromatis K."/>
            <person name="Ivanova N."/>
            <person name="Mikhailova N."/>
            <person name="Foster B."/>
            <person name="Clum A."/>
            <person name="Brettin T."/>
            <person name="Detter J.C."/>
            <person name="Han C."/>
            <person name="Larimer F."/>
            <person name="Land M."/>
            <person name="Hauser L."/>
            <person name="Markowitz V."/>
            <person name="Cheng J.F."/>
            <person name="Hugenholtz P."/>
            <person name="Woyke T."/>
            <person name="Wu D."/>
            <person name="Gehrich-Schroeter G."/>
            <person name="Schneider S."/>
            <person name="Pukall S.R."/>
            <person name="Klenk H.P."/>
            <person name="Eisen J.A."/>
        </authorList>
    </citation>
    <scope>NUCLEOTIDE SEQUENCE [LARGE SCALE GENOMIC DNA]</scope>
    <source>
        <strain evidence="6">DSM 15894 / CECT 5975 / LMG 20990 / XIL07</strain>
    </source>
</reference>
<evidence type="ECO:0000259" key="3">
    <source>
        <dbReference type="Pfam" id="PF10647"/>
    </source>
</evidence>
<feature type="domain" description="Lipoprotein LpqB N-terminal" evidence="4">
    <location>
        <begin position="55"/>
        <end position="182"/>
    </location>
</feature>
<feature type="domain" description="Lipoprotein LpqB C-terminal" evidence="3">
    <location>
        <begin position="324"/>
        <end position="562"/>
    </location>
</feature>
<dbReference type="KEGG" id="xce:Xcel_2512"/>
<dbReference type="InterPro" id="IPR018910">
    <property type="entry name" value="LpqB_C"/>
</dbReference>
<protein>
    <submittedName>
        <fullName evidence="5">Uncharacterized protein</fullName>
    </submittedName>
</protein>
<keyword evidence="1" id="KW-0732">Signal</keyword>